<feature type="region of interest" description="Disordered" evidence="1">
    <location>
        <begin position="643"/>
        <end position="681"/>
    </location>
</feature>
<feature type="compositionally biased region" description="Basic and acidic residues" evidence="1">
    <location>
        <begin position="800"/>
        <end position="817"/>
    </location>
</feature>
<feature type="compositionally biased region" description="Basic and acidic residues" evidence="1">
    <location>
        <begin position="618"/>
        <end position="629"/>
    </location>
</feature>
<feature type="region of interest" description="Disordered" evidence="1">
    <location>
        <begin position="299"/>
        <end position="404"/>
    </location>
</feature>
<dbReference type="SUPFAM" id="SSF48371">
    <property type="entry name" value="ARM repeat"/>
    <property type="match status" value="1"/>
</dbReference>
<dbReference type="PANTHER" id="PTHR21567:SF87">
    <property type="entry name" value="CRESCERIN-LIKE PROTEIN CHE-12"/>
    <property type="match status" value="1"/>
</dbReference>
<proteinExistence type="predicted"/>
<feature type="region of interest" description="Disordered" evidence="1">
    <location>
        <begin position="705"/>
        <end position="749"/>
    </location>
</feature>
<accession>A0A8D8M0H7</accession>
<dbReference type="Gene3D" id="1.25.10.10">
    <property type="entry name" value="Leucine-rich Repeat Variant"/>
    <property type="match status" value="1"/>
</dbReference>
<dbReference type="GO" id="GO:0005929">
    <property type="term" value="C:cilium"/>
    <property type="evidence" value="ECO:0007669"/>
    <property type="project" value="TreeGrafter"/>
</dbReference>
<reference evidence="3" key="1">
    <citation type="submission" date="2021-05" db="EMBL/GenBank/DDBJ databases">
        <authorList>
            <person name="Alioto T."/>
            <person name="Alioto T."/>
            <person name="Gomez Garrido J."/>
        </authorList>
    </citation>
    <scope>NUCLEOTIDE SEQUENCE</scope>
</reference>
<feature type="region of interest" description="Disordered" evidence="1">
    <location>
        <begin position="556"/>
        <end position="580"/>
    </location>
</feature>
<dbReference type="EMBL" id="HBUF01046199">
    <property type="protein sequence ID" value="CAG6619743.1"/>
    <property type="molecule type" value="Transcribed_RNA"/>
</dbReference>
<dbReference type="SMART" id="SM01349">
    <property type="entry name" value="TOG"/>
    <property type="match status" value="1"/>
</dbReference>
<feature type="region of interest" description="Disordered" evidence="1">
    <location>
        <begin position="618"/>
        <end position="637"/>
    </location>
</feature>
<feature type="compositionally biased region" description="Basic and acidic residues" evidence="1">
    <location>
        <begin position="728"/>
        <end position="749"/>
    </location>
</feature>
<dbReference type="InterPro" id="IPR016024">
    <property type="entry name" value="ARM-type_fold"/>
</dbReference>
<feature type="compositionally biased region" description="Polar residues" evidence="1">
    <location>
        <begin position="299"/>
        <end position="332"/>
    </location>
</feature>
<feature type="compositionally biased region" description="Polar residues" evidence="1">
    <location>
        <begin position="354"/>
        <end position="363"/>
    </location>
</feature>
<dbReference type="InterPro" id="IPR011989">
    <property type="entry name" value="ARM-like"/>
</dbReference>
<dbReference type="InterPro" id="IPR024395">
    <property type="entry name" value="CLASP_N_dom"/>
</dbReference>
<evidence type="ECO:0000256" key="1">
    <source>
        <dbReference type="SAM" id="MobiDB-lite"/>
    </source>
</evidence>
<feature type="domain" description="TOG" evidence="2">
    <location>
        <begin position="932"/>
        <end position="1169"/>
    </location>
</feature>
<dbReference type="EMBL" id="HBUF01046198">
    <property type="protein sequence ID" value="CAG6619740.1"/>
    <property type="molecule type" value="Transcribed_RNA"/>
</dbReference>
<dbReference type="EMBL" id="HBUF01046201">
    <property type="protein sequence ID" value="CAG6619749.1"/>
    <property type="molecule type" value="Transcribed_RNA"/>
</dbReference>
<feature type="compositionally biased region" description="Basic and acidic residues" evidence="1">
    <location>
        <begin position="556"/>
        <end position="573"/>
    </location>
</feature>
<dbReference type="InterPro" id="IPR034085">
    <property type="entry name" value="TOG"/>
</dbReference>
<dbReference type="GO" id="GO:0005881">
    <property type="term" value="C:cytoplasmic microtubule"/>
    <property type="evidence" value="ECO:0007669"/>
    <property type="project" value="TreeGrafter"/>
</dbReference>
<feature type="region of interest" description="Disordered" evidence="1">
    <location>
        <begin position="29"/>
        <end position="49"/>
    </location>
</feature>
<dbReference type="GO" id="GO:0000226">
    <property type="term" value="P:microtubule cytoskeleton organization"/>
    <property type="evidence" value="ECO:0007669"/>
    <property type="project" value="TreeGrafter"/>
</dbReference>
<feature type="compositionally biased region" description="Polar residues" evidence="1">
    <location>
        <begin position="377"/>
        <end position="404"/>
    </location>
</feature>
<evidence type="ECO:0000313" key="3">
    <source>
        <dbReference type="EMBL" id="CAG6619740.1"/>
    </source>
</evidence>
<feature type="compositionally biased region" description="Low complexity" evidence="1">
    <location>
        <begin position="818"/>
        <end position="831"/>
    </location>
</feature>
<feature type="compositionally biased region" description="Polar residues" evidence="1">
    <location>
        <begin position="887"/>
        <end position="914"/>
    </location>
</feature>
<feature type="region of interest" description="Disordered" evidence="1">
    <location>
        <begin position="785"/>
        <end position="914"/>
    </location>
</feature>
<sequence>MMFVTCFEKEPPQSRCPTIEIIPENEENKSIKSPCSDKPNGHATNGDNGYTNIRALPVETRRSYLRTVKTIKSMLCCGCCSHTSVSPSQENILEVRSPGISRHDNCPTSAVHSIRSKFTELRGDSVEEPQAPSQTNQEGENPGGNIVKKLNRSASDMSFSSKHFEKIYSISNNSLDKNEMYTSKNSLSPTENAHFFTRNILSTQEAHCNADGAEIKSMSSRHSHFSQKSMKHVENISMNSNRSYKVLEAKRNPPDLPLVHKVESLRGDALKSSKQSPTEESIPESLKFINSLQYVVSKSPSENNLQCETNQSPKENQMSQSAGKIKSTTGNESYHELMEGKPKTAQTKDEIDQNTRTSPSPKNITEDKMSVKENTWFEDSSTNPNKSDTDSIGSYQSDHSISSNHLSFGRSLSMESNESFRQVIKSTTKAFSEETKSRSRVSLNTVIDITKDTSLSIVDFHKNSEIDVSDENNNEQTTEETKKSSLIEIFGFTENFETNALEFSQPNNGKTNEVTIFRNEPVSIAQFATSNFKQINNKLFRRSFSIDLNDNELQHDDKNEVNTDKKNDSHVETEITTGQGQAEAVKSEFCRTHNKEHFDLNGNDERVACKATLNVVTEHKESEHREEKVSVTQVNTQHQSEMFTTKVNTSARDEKNGSHEDPSPKTIELIELDTEPNTKTLECDDRTLEKIQTNPYSCQIIEFAQSSIPRSSDDKNESTETSVSNPADSREHSSENLKQNPDLREHRSDCSNPDLHLELHSIGDLDSFCDGQDLVDGDALKRRRSQYEETDEEMYSTSTSHDKKCSGQSKSNEKMQKSEISSNSQPSSPAISRRKNSVDLLQPQSANGTNNYSASSNTNDNNIPVSPNRTPKKSPAKTPTKLPKSIYTYSTNSQNKPSSTNGNVPNKQNSSSSMNVTNAIKSSVGPKTNHTQLYPSTLPPFEKPKEAMNKILAQLESSDWEATTQGLQGVVRMARHHTKLLATNLHACCTHVSKQVRSLRSQVARAACQTACILFTILGRQLEPELEELAKVLLSRAADTNKFLRADSYEALVAMVTSIQPIRTVPVILSNGAKHQSAIVRSTSCQLLLHIVHLYTPERLLSLPHDLRNSCLIASAKFLLEGSLETRTAAKELFVQLSKEPKAYSIIKEVLPHQLLASCNKTLVTIFRK</sequence>
<feature type="region of interest" description="Disordered" evidence="1">
    <location>
        <begin position="121"/>
        <end position="148"/>
    </location>
</feature>
<dbReference type="AlphaFoldDB" id="A0A8D8M0H7"/>
<name>A0A8D8M0H7_9HEMI</name>
<organism evidence="3">
    <name type="scientific">Cacopsylla melanoneura</name>
    <dbReference type="NCBI Taxonomy" id="428564"/>
    <lineage>
        <taxon>Eukaryota</taxon>
        <taxon>Metazoa</taxon>
        <taxon>Ecdysozoa</taxon>
        <taxon>Arthropoda</taxon>
        <taxon>Hexapoda</taxon>
        <taxon>Insecta</taxon>
        <taxon>Pterygota</taxon>
        <taxon>Neoptera</taxon>
        <taxon>Paraneoptera</taxon>
        <taxon>Hemiptera</taxon>
        <taxon>Sternorrhyncha</taxon>
        <taxon>Psylloidea</taxon>
        <taxon>Psyllidae</taxon>
        <taxon>Psyllinae</taxon>
        <taxon>Cacopsylla</taxon>
    </lineage>
</organism>
<feature type="compositionally biased region" description="Basic and acidic residues" evidence="1">
    <location>
        <begin position="333"/>
        <end position="353"/>
    </location>
</feature>
<feature type="compositionally biased region" description="Basic and acidic residues" evidence="1">
    <location>
        <begin position="651"/>
        <end position="663"/>
    </location>
</feature>
<protein>
    <submittedName>
        <fullName evidence="3">Protein FAM179B</fullName>
    </submittedName>
</protein>
<feature type="compositionally biased region" description="Polar residues" evidence="1">
    <location>
        <begin position="842"/>
        <end position="869"/>
    </location>
</feature>
<dbReference type="GO" id="GO:0008017">
    <property type="term" value="F:microtubule binding"/>
    <property type="evidence" value="ECO:0007669"/>
    <property type="project" value="TreeGrafter"/>
</dbReference>
<dbReference type="EMBL" id="HBUF01046200">
    <property type="protein sequence ID" value="CAG6619746.1"/>
    <property type="molecule type" value="Transcribed_RNA"/>
</dbReference>
<dbReference type="Pfam" id="PF12348">
    <property type="entry name" value="CLASP_N"/>
    <property type="match status" value="1"/>
</dbReference>
<evidence type="ECO:0000259" key="2">
    <source>
        <dbReference type="SMART" id="SM01349"/>
    </source>
</evidence>
<dbReference type="PANTHER" id="PTHR21567">
    <property type="entry name" value="CLASP"/>
    <property type="match status" value="1"/>
</dbReference>